<evidence type="ECO:0000313" key="3">
    <source>
        <dbReference type="Proteomes" id="UP000230390"/>
    </source>
</evidence>
<dbReference type="Pfam" id="PF10617">
    <property type="entry name" value="DUF2474"/>
    <property type="match status" value="1"/>
</dbReference>
<keyword evidence="1" id="KW-1133">Transmembrane helix</keyword>
<organism evidence="2 3">
    <name type="scientific">Massilia eurypsychrophila</name>
    <dbReference type="NCBI Taxonomy" id="1485217"/>
    <lineage>
        <taxon>Bacteria</taxon>
        <taxon>Pseudomonadati</taxon>
        <taxon>Pseudomonadota</taxon>
        <taxon>Betaproteobacteria</taxon>
        <taxon>Burkholderiales</taxon>
        <taxon>Oxalobacteraceae</taxon>
        <taxon>Telluria group</taxon>
        <taxon>Massilia</taxon>
    </lineage>
</organism>
<gene>
    <name evidence="2" type="ORF">CR105_06475</name>
</gene>
<protein>
    <submittedName>
        <fullName evidence="2">DUF2474 domain-containing protein</fullName>
    </submittedName>
</protein>
<dbReference type="Proteomes" id="UP000230390">
    <property type="component" value="Unassembled WGS sequence"/>
</dbReference>
<dbReference type="InterPro" id="IPR018895">
    <property type="entry name" value="DUF2474"/>
</dbReference>
<reference evidence="2 3" key="1">
    <citation type="submission" date="2017-10" db="EMBL/GenBank/DDBJ databases">
        <title>Massilia psychrophilum sp. nov., a novel purple-pigmented bacterium isolated from Tianshan glacier, Xinjiang Municipality, China.</title>
        <authorList>
            <person name="Wang H."/>
        </authorList>
    </citation>
    <scope>NUCLEOTIDE SEQUENCE [LARGE SCALE GENOMIC DNA]</scope>
    <source>
        <strain evidence="2 3">JCM 30074</strain>
    </source>
</reference>
<evidence type="ECO:0000256" key="1">
    <source>
        <dbReference type="SAM" id="Phobius"/>
    </source>
</evidence>
<comment type="caution">
    <text evidence="2">The sequence shown here is derived from an EMBL/GenBank/DDBJ whole genome shotgun (WGS) entry which is preliminary data.</text>
</comment>
<keyword evidence="1" id="KW-0812">Transmembrane</keyword>
<evidence type="ECO:0000313" key="2">
    <source>
        <dbReference type="EMBL" id="PIL45716.1"/>
    </source>
</evidence>
<feature type="transmembrane region" description="Helical" evidence="1">
    <location>
        <begin position="12"/>
        <end position="35"/>
    </location>
</feature>
<keyword evidence="3" id="KW-1185">Reference proteome</keyword>
<dbReference type="AlphaFoldDB" id="A0A2G8TI56"/>
<accession>A0A2G8TI56</accession>
<dbReference type="RefSeq" id="WP_099787626.1">
    <property type="nucleotide sequence ID" value="NZ_JBHLYV010000029.1"/>
</dbReference>
<dbReference type="EMBL" id="PDOC01000003">
    <property type="protein sequence ID" value="PIL45716.1"/>
    <property type="molecule type" value="Genomic_DNA"/>
</dbReference>
<keyword evidence="1" id="KW-0472">Membrane</keyword>
<proteinExistence type="predicted"/>
<name>A0A2G8TI56_9BURK</name>
<sequence length="41" mass="4631">MKRKRWLSRIGWLLVIWAASVAALALAAALMRLLMRAAGMY</sequence>